<organism evidence="3 4">
    <name type="scientific">Sphaerobolus stellatus (strain SS14)</name>
    <dbReference type="NCBI Taxonomy" id="990650"/>
    <lineage>
        <taxon>Eukaryota</taxon>
        <taxon>Fungi</taxon>
        <taxon>Dikarya</taxon>
        <taxon>Basidiomycota</taxon>
        <taxon>Agaricomycotina</taxon>
        <taxon>Agaricomycetes</taxon>
        <taxon>Phallomycetidae</taxon>
        <taxon>Geastrales</taxon>
        <taxon>Sphaerobolaceae</taxon>
        <taxon>Sphaerobolus</taxon>
    </lineage>
</organism>
<dbReference type="PANTHER" id="PTHR38121">
    <property type="entry name" value="GH16 DOMAIN-CONTAINING PROTEIN"/>
    <property type="match status" value="1"/>
</dbReference>
<feature type="chain" id="PRO_5002203930" evidence="1">
    <location>
        <begin position="24"/>
        <end position="288"/>
    </location>
</feature>
<name>A0A0C9TYD2_SPHS4</name>
<reference evidence="3 4" key="1">
    <citation type="submission" date="2014-06" db="EMBL/GenBank/DDBJ databases">
        <title>Evolutionary Origins and Diversification of the Mycorrhizal Mutualists.</title>
        <authorList>
            <consortium name="DOE Joint Genome Institute"/>
            <consortium name="Mycorrhizal Genomics Consortium"/>
            <person name="Kohler A."/>
            <person name="Kuo A."/>
            <person name="Nagy L.G."/>
            <person name="Floudas D."/>
            <person name="Copeland A."/>
            <person name="Barry K.W."/>
            <person name="Cichocki N."/>
            <person name="Veneault-Fourrey C."/>
            <person name="LaButti K."/>
            <person name="Lindquist E.A."/>
            <person name="Lipzen A."/>
            <person name="Lundell T."/>
            <person name="Morin E."/>
            <person name="Murat C."/>
            <person name="Riley R."/>
            <person name="Ohm R."/>
            <person name="Sun H."/>
            <person name="Tunlid A."/>
            <person name="Henrissat B."/>
            <person name="Grigoriev I.V."/>
            <person name="Hibbett D.S."/>
            <person name="Martin F."/>
        </authorList>
    </citation>
    <scope>NUCLEOTIDE SEQUENCE [LARGE SCALE GENOMIC DNA]</scope>
    <source>
        <strain evidence="3 4">SS14</strain>
    </source>
</reference>
<gene>
    <name evidence="3" type="ORF">M422DRAFT_55345</name>
</gene>
<dbReference type="Pfam" id="PF00722">
    <property type="entry name" value="Glyco_hydro_16"/>
    <property type="match status" value="1"/>
</dbReference>
<sequence length="288" mass="31785">MPSKTIALASVFVALGILNQVAAQNCACGFIDSNNNVWRESIVSIFTQNAGALAAVNANWRIASDNGTLLSNTGFTGKMQYTSQNVFQWNDALGIKTSAYTGDNVIRTGEIDTMREDIQYGTFRMVAQVPLNVPGVVFGFFTYINGTQEQDIEFLSSDPIYSQTVHYTNQPGNVNGNADPQATKDVIIPDADFTFFKEHRIDWLPTKTMYYFNQTLQTTITKNVPRTPSLVILNVWSNGDPFFSKGPPTQDAIATIQNVHLYFNSTLLSETSFNTACVNAGRPAQCRI</sequence>
<dbReference type="AlphaFoldDB" id="A0A0C9TYD2"/>
<evidence type="ECO:0000313" key="3">
    <source>
        <dbReference type="EMBL" id="KIJ26839.1"/>
    </source>
</evidence>
<feature type="domain" description="GH16" evidence="2">
    <location>
        <begin position="36"/>
        <end position="267"/>
    </location>
</feature>
<keyword evidence="1" id="KW-0732">Signal</keyword>
<dbReference type="HOGENOM" id="CLU_040566_3_0_1"/>
<dbReference type="GO" id="GO:0004553">
    <property type="term" value="F:hydrolase activity, hydrolyzing O-glycosyl compounds"/>
    <property type="evidence" value="ECO:0007669"/>
    <property type="project" value="InterPro"/>
</dbReference>
<dbReference type="PANTHER" id="PTHR38121:SF2">
    <property type="entry name" value="ACYLTRANSFERASE 3 DOMAIN-CONTAINING PROTEIN"/>
    <property type="match status" value="1"/>
</dbReference>
<keyword evidence="3" id="KW-0378">Hydrolase</keyword>
<dbReference type="CDD" id="cd00413">
    <property type="entry name" value="Glyco_hydrolase_16"/>
    <property type="match status" value="1"/>
</dbReference>
<evidence type="ECO:0000313" key="4">
    <source>
        <dbReference type="Proteomes" id="UP000054279"/>
    </source>
</evidence>
<dbReference type="OrthoDB" id="25131at2759"/>
<dbReference type="InterPro" id="IPR000757">
    <property type="entry name" value="Beta-glucanase-like"/>
</dbReference>
<evidence type="ECO:0000259" key="2">
    <source>
        <dbReference type="PROSITE" id="PS51762"/>
    </source>
</evidence>
<keyword evidence="4" id="KW-1185">Reference proteome</keyword>
<feature type="signal peptide" evidence="1">
    <location>
        <begin position="1"/>
        <end position="23"/>
    </location>
</feature>
<dbReference type="SUPFAM" id="SSF49899">
    <property type="entry name" value="Concanavalin A-like lectins/glucanases"/>
    <property type="match status" value="1"/>
</dbReference>
<dbReference type="PROSITE" id="PS51762">
    <property type="entry name" value="GH16_2"/>
    <property type="match status" value="1"/>
</dbReference>
<protein>
    <submittedName>
        <fullName evidence="3">Glycoside hydrolase family 16 protein</fullName>
    </submittedName>
</protein>
<dbReference type="EMBL" id="KN837355">
    <property type="protein sequence ID" value="KIJ26839.1"/>
    <property type="molecule type" value="Genomic_DNA"/>
</dbReference>
<evidence type="ECO:0000256" key="1">
    <source>
        <dbReference type="SAM" id="SignalP"/>
    </source>
</evidence>
<dbReference type="GO" id="GO:0005975">
    <property type="term" value="P:carbohydrate metabolic process"/>
    <property type="evidence" value="ECO:0007669"/>
    <property type="project" value="InterPro"/>
</dbReference>
<dbReference type="Gene3D" id="2.60.120.200">
    <property type="match status" value="1"/>
</dbReference>
<dbReference type="Proteomes" id="UP000054279">
    <property type="component" value="Unassembled WGS sequence"/>
</dbReference>
<dbReference type="InterPro" id="IPR013320">
    <property type="entry name" value="ConA-like_dom_sf"/>
</dbReference>
<proteinExistence type="predicted"/>
<accession>A0A0C9TYD2</accession>